<dbReference type="Gene3D" id="1.20.120.520">
    <property type="entry name" value="nmb1532 protein domain like"/>
    <property type="match status" value="1"/>
</dbReference>
<evidence type="ECO:0000256" key="3">
    <source>
        <dbReference type="ARBA" id="ARBA00022723"/>
    </source>
</evidence>
<dbReference type="Pfam" id="PF01814">
    <property type="entry name" value="Hemerythrin"/>
    <property type="match status" value="1"/>
</dbReference>
<dbReference type="InterPro" id="IPR019903">
    <property type="entry name" value="RIC_family"/>
</dbReference>
<keyword evidence="2" id="KW-0963">Cytoplasm</keyword>
<dbReference type="OrthoDB" id="9797132at2"/>
<evidence type="ECO:0000313" key="7">
    <source>
        <dbReference type="Proteomes" id="UP000257004"/>
    </source>
</evidence>
<organism evidence="6 7">
    <name type="scientific">Flavobacterium cutihirudinis</name>
    <dbReference type="NCBI Taxonomy" id="1265740"/>
    <lineage>
        <taxon>Bacteria</taxon>
        <taxon>Pseudomonadati</taxon>
        <taxon>Bacteroidota</taxon>
        <taxon>Flavobacteriia</taxon>
        <taxon>Flavobacteriales</taxon>
        <taxon>Flavobacteriaceae</taxon>
        <taxon>Flavobacterium</taxon>
    </lineage>
</organism>
<feature type="domain" description="Hemerythrin-like" evidence="5">
    <location>
        <begin position="81"/>
        <end position="232"/>
    </location>
</feature>
<dbReference type="InterPro" id="IPR012312">
    <property type="entry name" value="Hemerythrin-like"/>
</dbReference>
<dbReference type="GO" id="GO:0005737">
    <property type="term" value="C:cytoplasm"/>
    <property type="evidence" value="ECO:0007669"/>
    <property type="project" value="UniProtKB-SubCell"/>
</dbReference>
<proteinExistence type="predicted"/>
<keyword evidence="3" id="KW-0479">Metal-binding</keyword>
<accession>A0A3D9G0S1</accession>
<reference evidence="6 7" key="1">
    <citation type="submission" date="2018-07" db="EMBL/GenBank/DDBJ databases">
        <title>Genomic Encyclopedia of Archaeal and Bacterial Type Strains, Phase II (KMG-II): from individual species to whole genera.</title>
        <authorList>
            <person name="Goeker M."/>
        </authorList>
    </citation>
    <scope>NUCLEOTIDE SEQUENCE [LARGE SCALE GENOMIC DNA]</scope>
    <source>
        <strain evidence="6 7">DSM 25795</strain>
    </source>
</reference>
<keyword evidence="7" id="KW-1185">Reference proteome</keyword>
<dbReference type="PANTHER" id="PTHR36438">
    <property type="entry name" value="IRON-SULFUR CLUSTER REPAIR PROTEIN YTFE"/>
    <property type="match status" value="1"/>
</dbReference>
<evidence type="ECO:0000313" key="6">
    <source>
        <dbReference type="EMBL" id="RED26831.1"/>
    </source>
</evidence>
<evidence type="ECO:0000256" key="2">
    <source>
        <dbReference type="ARBA" id="ARBA00022490"/>
    </source>
</evidence>
<dbReference type="GO" id="GO:0046872">
    <property type="term" value="F:metal ion binding"/>
    <property type="evidence" value="ECO:0007669"/>
    <property type="project" value="UniProtKB-KW"/>
</dbReference>
<dbReference type="NCBIfam" id="TIGR03652">
    <property type="entry name" value="FeS_repair_RIC"/>
    <property type="match status" value="1"/>
</dbReference>
<keyword evidence="4" id="KW-0408">Iron</keyword>
<dbReference type="Gene3D" id="1.10.3910.10">
    <property type="entry name" value="SP0561-like"/>
    <property type="match status" value="1"/>
</dbReference>
<dbReference type="PANTHER" id="PTHR36438:SF1">
    <property type="entry name" value="IRON-SULFUR CLUSTER REPAIR PROTEIN YTFE"/>
    <property type="match status" value="1"/>
</dbReference>
<dbReference type="Pfam" id="PF04405">
    <property type="entry name" value="ScdA_N"/>
    <property type="match status" value="1"/>
</dbReference>
<dbReference type="Proteomes" id="UP000257004">
    <property type="component" value="Unassembled WGS sequence"/>
</dbReference>
<name>A0A3D9G0S1_9FLAO</name>
<protein>
    <submittedName>
        <fullName evidence="6">Regulator of cell morphogenesis and NO signaling</fullName>
    </submittedName>
</protein>
<gene>
    <name evidence="6" type="ORF">BD847_0756</name>
</gene>
<dbReference type="InterPro" id="IPR038062">
    <property type="entry name" value="ScdA-like_N_sf"/>
</dbReference>
<dbReference type="RefSeq" id="WP_115886909.1">
    <property type="nucleotide sequence ID" value="NZ_QRDQ01000007.1"/>
</dbReference>
<dbReference type="EMBL" id="QRDQ01000007">
    <property type="protein sequence ID" value="RED26831.1"/>
    <property type="molecule type" value="Genomic_DNA"/>
</dbReference>
<sequence>MKINSKTTIGEIVADDFRTAVIFTKYHIDFCCKGYRTIAEVCKKRDIEENLLIHHIEIAKNNVENQSFDYKSWPIDLLTDYIIKTHHRYIKEKAPVLEEYLNKLCAVHGHLHPELFEIKTLFTDSVSDLYFHMEKEERTLFPFIIQMKRTYSKGLNLETPPFGSVENQIILLKEEHNTEGNRFKKIAALTNKYTPPTDACATYKVTFGMLDEFEKNLHKHVHMENNILFPKAISLEKNFEKVL</sequence>
<evidence type="ECO:0000256" key="4">
    <source>
        <dbReference type="ARBA" id="ARBA00023004"/>
    </source>
</evidence>
<evidence type="ECO:0000259" key="5">
    <source>
        <dbReference type="Pfam" id="PF01814"/>
    </source>
</evidence>
<evidence type="ECO:0000256" key="1">
    <source>
        <dbReference type="ARBA" id="ARBA00004496"/>
    </source>
</evidence>
<comment type="caution">
    <text evidence="6">The sequence shown here is derived from an EMBL/GenBank/DDBJ whole genome shotgun (WGS) entry which is preliminary data.</text>
</comment>
<dbReference type="AlphaFoldDB" id="A0A3D9G0S1"/>
<comment type="subcellular location">
    <subcellularLocation>
        <location evidence="1">Cytoplasm</location>
    </subcellularLocation>
</comment>